<dbReference type="InterPro" id="IPR036465">
    <property type="entry name" value="vWFA_dom_sf"/>
</dbReference>
<evidence type="ECO:0000256" key="1">
    <source>
        <dbReference type="ARBA" id="ARBA00022475"/>
    </source>
</evidence>
<feature type="region of interest" description="Disordered" evidence="6">
    <location>
        <begin position="493"/>
        <end position="668"/>
    </location>
</feature>
<dbReference type="Pfam" id="PF13432">
    <property type="entry name" value="TPR_16"/>
    <property type="match status" value="1"/>
</dbReference>
<keyword evidence="4 7" id="KW-0472">Membrane</keyword>
<feature type="repeat" description="TPR" evidence="5">
    <location>
        <begin position="442"/>
        <end position="475"/>
    </location>
</feature>
<evidence type="ECO:0000256" key="5">
    <source>
        <dbReference type="PROSITE-ProRule" id="PRU00339"/>
    </source>
</evidence>
<dbReference type="PROSITE" id="PS50234">
    <property type="entry name" value="VWFA"/>
    <property type="match status" value="1"/>
</dbReference>
<dbReference type="Pfam" id="PF00515">
    <property type="entry name" value="TPR_1"/>
    <property type="match status" value="1"/>
</dbReference>
<keyword evidence="1" id="KW-1003">Cell membrane</keyword>
<feature type="compositionally biased region" description="Basic and acidic residues" evidence="6">
    <location>
        <begin position="593"/>
        <end position="636"/>
    </location>
</feature>
<feature type="compositionally biased region" description="Basic and acidic residues" evidence="6">
    <location>
        <begin position="545"/>
        <end position="586"/>
    </location>
</feature>
<feature type="domain" description="VWFA" evidence="8">
    <location>
        <begin position="91"/>
        <end position="293"/>
    </location>
</feature>
<keyword evidence="2 7" id="KW-0812">Transmembrane</keyword>
<dbReference type="EMBL" id="PGXC01000023">
    <property type="protein sequence ID" value="PKK89198.1"/>
    <property type="molecule type" value="Genomic_DNA"/>
</dbReference>
<dbReference type="Pfam" id="PF00092">
    <property type="entry name" value="VWA"/>
    <property type="match status" value="1"/>
</dbReference>
<dbReference type="PANTHER" id="PTHR22550">
    <property type="entry name" value="SPORE GERMINATION PROTEIN"/>
    <property type="match status" value="1"/>
</dbReference>
<feature type="transmembrane region" description="Helical" evidence="7">
    <location>
        <begin position="313"/>
        <end position="330"/>
    </location>
</feature>
<gene>
    <name evidence="9" type="ORF">CVV64_15425</name>
</gene>
<dbReference type="PROSITE" id="PS50005">
    <property type="entry name" value="TPR"/>
    <property type="match status" value="3"/>
</dbReference>
<dbReference type="AlphaFoldDB" id="A0A2N1PLH4"/>
<dbReference type="PANTHER" id="PTHR22550:SF5">
    <property type="entry name" value="LEUCINE ZIPPER PROTEIN 4"/>
    <property type="match status" value="1"/>
</dbReference>
<dbReference type="SUPFAM" id="SSF53300">
    <property type="entry name" value="vWA-like"/>
    <property type="match status" value="1"/>
</dbReference>
<dbReference type="SMART" id="SM00327">
    <property type="entry name" value="VWA"/>
    <property type="match status" value="1"/>
</dbReference>
<dbReference type="SUPFAM" id="SSF48452">
    <property type="entry name" value="TPR-like"/>
    <property type="match status" value="1"/>
</dbReference>
<evidence type="ECO:0000313" key="10">
    <source>
        <dbReference type="Proteomes" id="UP000233256"/>
    </source>
</evidence>
<reference evidence="9 10" key="1">
    <citation type="journal article" date="2017" name="ISME J.">
        <title>Potential for microbial H2 and metal transformations associated with novel bacteria and archaea in deep terrestrial subsurface sediments.</title>
        <authorList>
            <person name="Hernsdorf A.W."/>
            <person name="Amano Y."/>
            <person name="Miyakawa K."/>
            <person name="Ise K."/>
            <person name="Suzuki Y."/>
            <person name="Anantharaman K."/>
            <person name="Probst A."/>
            <person name="Burstein D."/>
            <person name="Thomas B.C."/>
            <person name="Banfield J.F."/>
        </authorList>
    </citation>
    <scope>NUCLEOTIDE SEQUENCE [LARGE SCALE GENOMIC DNA]</scope>
    <source>
        <strain evidence="9">HGW-Wallbacteria-1</strain>
    </source>
</reference>
<dbReference type="PROSITE" id="PS50293">
    <property type="entry name" value="TPR_REGION"/>
    <property type="match status" value="1"/>
</dbReference>
<protein>
    <recommendedName>
        <fullName evidence="8">VWFA domain-containing protein</fullName>
    </recommendedName>
</protein>
<evidence type="ECO:0000256" key="2">
    <source>
        <dbReference type="ARBA" id="ARBA00022692"/>
    </source>
</evidence>
<dbReference type="InterPro" id="IPR050768">
    <property type="entry name" value="UPF0353/GerABKA_families"/>
</dbReference>
<sequence length="668" mass="74650">MIRFAEPWVLFFLLSIPLLALFHWLVARARARALSAFAEEKFIKTLTATFSPERRYAKAILHALCLVFLILTIARPQFGTKFADVSSMGVNIVLAVDTSASMLAEDFKPNRIIKARHQIASFVDRASGDAIGLVFFAGDAFVHCPLTLDYGTVKLFLEDMDAGIVQVPGTDLGTALDRAISAFPEVDAAGSSTNVIVLLTDGEDHEGNVMEAASRARARNIKVYTIGIGSPEGALIPVRDSRGKVEFKKDRTGKFVQTRLDVDILKKVALETGGRFYPATPEEMELDRILQEIGELEKKHISSRRYSLYEDRFQFALFLALFFLIIETFTGERRKIRVGQAITGESSVLTLIFGLLIFSALLPPQAAMAQGKAEMVREGIAMYDKGDMEGAAGNFTKAADLDPMDLRIMYNLGTVQYSQKDYEKAVRQFTEAATSEDLQLRKSSFYNLGNTLFRMEKHKEAIEAYKEALRLDPHDMDAKHNIEVIRRILKDNASKSQGTDGESGQQDENQQKQDQDQNKGKSGSGNGDNKENKQGQNQQGQQDQQKQDQQKQDQQKQDQQDKDKKDKNQGSGEKNEDSKDEDKKESAASSGSGDRDDQKDSEKSKAAQAKEADEQEQKAQQEKQEAGKLTREEAERLLNSLMNSEKKLRQQMHSETSGRGGRNVDKDW</sequence>
<feature type="compositionally biased region" description="Low complexity" evidence="6">
    <location>
        <begin position="534"/>
        <end position="544"/>
    </location>
</feature>
<comment type="caution">
    <text evidence="9">The sequence shown here is derived from an EMBL/GenBank/DDBJ whole genome shotgun (WGS) entry which is preliminary data.</text>
</comment>
<organism evidence="9 10">
    <name type="scientific">Candidatus Wallbacteria bacterium HGW-Wallbacteria-1</name>
    <dbReference type="NCBI Taxonomy" id="2013854"/>
    <lineage>
        <taxon>Bacteria</taxon>
        <taxon>Candidatus Walliibacteriota</taxon>
    </lineage>
</organism>
<evidence type="ECO:0000256" key="3">
    <source>
        <dbReference type="ARBA" id="ARBA00022989"/>
    </source>
</evidence>
<evidence type="ECO:0000256" key="7">
    <source>
        <dbReference type="SAM" id="Phobius"/>
    </source>
</evidence>
<dbReference type="InterPro" id="IPR011990">
    <property type="entry name" value="TPR-like_helical_dom_sf"/>
</dbReference>
<keyword evidence="3 7" id="KW-1133">Transmembrane helix</keyword>
<feature type="transmembrane region" description="Helical" evidence="7">
    <location>
        <begin position="55"/>
        <end position="74"/>
    </location>
</feature>
<evidence type="ECO:0000259" key="8">
    <source>
        <dbReference type="PROSITE" id="PS50234"/>
    </source>
</evidence>
<evidence type="ECO:0000256" key="6">
    <source>
        <dbReference type="SAM" id="MobiDB-lite"/>
    </source>
</evidence>
<dbReference type="Proteomes" id="UP000233256">
    <property type="component" value="Unassembled WGS sequence"/>
</dbReference>
<proteinExistence type="predicted"/>
<feature type="compositionally biased region" description="Basic and acidic residues" evidence="6">
    <location>
        <begin position="509"/>
        <end position="519"/>
    </location>
</feature>
<feature type="transmembrane region" description="Helical" evidence="7">
    <location>
        <begin position="342"/>
        <end position="362"/>
    </location>
</feature>
<evidence type="ECO:0000313" key="9">
    <source>
        <dbReference type="EMBL" id="PKK89198.1"/>
    </source>
</evidence>
<dbReference type="InterPro" id="IPR019734">
    <property type="entry name" value="TPR_rpt"/>
</dbReference>
<feature type="repeat" description="TPR" evidence="5">
    <location>
        <begin position="372"/>
        <end position="405"/>
    </location>
</feature>
<dbReference type="Gene3D" id="1.25.40.10">
    <property type="entry name" value="Tetratricopeptide repeat domain"/>
    <property type="match status" value="1"/>
</dbReference>
<dbReference type="SMART" id="SM00028">
    <property type="entry name" value="TPR"/>
    <property type="match status" value="2"/>
</dbReference>
<accession>A0A2N1PLH4</accession>
<keyword evidence="5" id="KW-0802">TPR repeat</keyword>
<evidence type="ECO:0000256" key="4">
    <source>
        <dbReference type="ARBA" id="ARBA00023136"/>
    </source>
</evidence>
<feature type="repeat" description="TPR" evidence="5">
    <location>
        <begin position="406"/>
        <end position="439"/>
    </location>
</feature>
<dbReference type="Gene3D" id="3.40.50.410">
    <property type="entry name" value="von Willebrand factor, type A domain"/>
    <property type="match status" value="1"/>
</dbReference>
<dbReference type="InterPro" id="IPR002035">
    <property type="entry name" value="VWF_A"/>
</dbReference>
<name>A0A2N1PLH4_9BACT</name>